<feature type="region of interest" description="Disordered" evidence="1">
    <location>
        <begin position="24"/>
        <end position="66"/>
    </location>
</feature>
<dbReference type="AlphaFoldDB" id="A0A4C1TEX4"/>
<accession>A0A4C1TEX4</accession>
<name>A0A4C1TEX4_EUMVA</name>
<evidence type="ECO:0000256" key="1">
    <source>
        <dbReference type="SAM" id="MobiDB-lite"/>
    </source>
</evidence>
<gene>
    <name evidence="2" type="ORF">EVAR_6080_1</name>
</gene>
<keyword evidence="3" id="KW-1185">Reference proteome</keyword>
<dbReference type="Proteomes" id="UP000299102">
    <property type="component" value="Unassembled WGS sequence"/>
</dbReference>
<sequence>MSTTPHDLTAEGLTQECALRASASRLHRLPRPHGSARCPASSPVPPSEGRQQAFACESKNEASGERTPRLLPRFLSLPHPLAALAKPGLAGGTFMRNKFRLDAQFENARR</sequence>
<proteinExistence type="predicted"/>
<evidence type="ECO:0000313" key="2">
    <source>
        <dbReference type="EMBL" id="GBP12746.1"/>
    </source>
</evidence>
<reference evidence="2 3" key="1">
    <citation type="journal article" date="2019" name="Commun. Biol.">
        <title>The bagworm genome reveals a unique fibroin gene that provides high tensile strength.</title>
        <authorList>
            <person name="Kono N."/>
            <person name="Nakamura H."/>
            <person name="Ohtoshi R."/>
            <person name="Tomita M."/>
            <person name="Numata K."/>
            <person name="Arakawa K."/>
        </authorList>
    </citation>
    <scope>NUCLEOTIDE SEQUENCE [LARGE SCALE GENOMIC DNA]</scope>
</reference>
<evidence type="ECO:0000313" key="3">
    <source>
        <dbReference type="Proteomes" id="UP000299102"/>
    </source>
</evidence>
<dbReference type="EMBL" id="BGZK01000053">
    <property type="protein sequence ID" value="GBP12746.1"/>
    <property type="molecule type" value="Genomic_DNA"/>
</dbReference>
<protein>
    <submittedName>
        <fullName evidence="2">Uncharacterized protein</fullName>
    </submittedName>
</protein>
<comment type="caution">
    <text evidence="2">The sequence shown here is derived from an EMBL/GenBank/DDBJ whole genome shotgun (WGS) entry which is preliminary data.</text>
</comment>
<organism evidence="2 3">
    <name type="scientific">Eumeta variegata</name>
    <name type="common">Bagworm moth</name>
    <name type="synonym">Eumeta japonica</name>
    <dbReference type="NCBI Taxonomy" id="151549"/>
    <lineage>
        <taxon>Eukaryota</taxon>
        <taxon>Metazoa</taxon>
        <taxon>Ecdysozoa</taxon>
        <taxon>Arthropoda</taxon>
        <taxon>Hexapoda</taxon>
        <taxon>Insecta</taxon>
        <taxon>Pterygota</taxon>
        <taxon>Neoptera</taxon>
        <taxon>Endopterygota</taxon>
        <taxon>Lepidoptera</taxon>
        <taxon>Glossata</taxon>
        <taxon>Ditrysia</taxon>
        <taxon>Tineoidea</taxon>
        <taxon>Psychidae</taxon>
        <taxon>Oiketicinae</taxon>
        <taxon>Eumeta</taxon>
    </lineage>
</organism>